<dbReference type="AlphaFoldDB" id="A0AAN9GQ75"/>
<evidence type="ECO:0000313" key="1">
    <source>
        <dbReference type="EMBL" id="KAK7121301.1"/>
    </source>
</evidence>
<sequence length="81" mass="9313">MLYIHIKRKKYERKHHPCENSVIIAVQLKISKRREERGLLGPLEMHCQLFSGSHPQRPQTKQGKDLVEEPLSGMLIKLAGG</sequence>
<accession>A0AAN9GQ75</accession>
<proteinExistence type="predicted"/>
<reference evidence="1 2" key="1">
    <citation type="submission" date="2024-02" db="EMBL/GenBank/DDBJ databases">
        <title>Chromosome-level genome assembly of the Eurasian Minnow (Phoxinus phoxinus).</title>
        <authorList>
            <person name="Oriowo T.O."/>
            <person name="Martin S."/>
            <person name="Stange M."/>
            <person name="Chrysostomakis Y."/>
            <person name="Brown T."/>
            <person name="Winkler S."/>
            <person name="Kukowka S."/>
            <person name="Myers E.W."/>
            <person name="Bohne A."/>
        </authorList>
    </citation>
    <scope>NUCLEOTIDE SEQUENCE [LARGE SCALE GENOMIC DNA]</scope>
    <source>
        <strain evidence="1">ZFMK-TIS-60720</strain>
        <tissue evidence="1">Whole Organism</tissue>
    </source>
</reference>
<dbReference type="EMBL" id="JAYKXH010000025">
    <property type="protein sequence ID" value="KAK7121301.1"/>
    <property type="molecule type" value="Genomic_DNA"/>
</dbReference>
<name>A0AAN9GQ75_9TELE</name>
<protein>
    <submittedName>
        <fullName evidence="1">Uncharacterized protein</fullName>
    </submittedName>
</protein>
<gene>
    <name evidence="1" type="ORF">R3I93_022402</name>
</gene>
<organism evidence="1 2">
    <name type="scientific">Phoxinus phoxinus</name>
    <name type="common">Eurasian minnow</name>
    <dbReference type="NCBI Taxonomy" id="58324"/>
    <lineage>
        <taxon>Eukaryota</taxon>
        <taxon>Metazoa</taxon>
        <taxon>Chordata</taxon>
        <taxon>Craniata</taxon>
        <taxon>Vertebrata</taxon>
        <taxon>Euteleostomi</taxon>
        <taxon>Actinopterygii</taxon>
        <taxon>Neopterygii</taxon>
        <taxon>Teleostei</taxon>
        <taxon>Ostariophysi</taxon>
        <taxon>Cypriniformes</taxon>
        <taxon>Leuciscidae</taxon>
        <taxon>Phoxininae</taxon>
        <taxon>Phoxinus</taxon>
    </lineage>
</organism>
<keyword evidence="2" id="KW-1185">Reference proteome</keyword>
<evidence type="ECO:0000313" key="2">
    <source>
        <dbReference type="Proteomes" id="UP001364617"/>
    </source>
</evidence>
<dbReference type="Proteomes" id="UP001364617">
    <property type="component" value="Unassembled WGS sequence"/>
</dbReference>
<comment type="caution">
    <text evidence="1">The sequence shown here is derived from an EMBL/GenBank/DDBJ whole genome shotgun (WGS) entry which is preliminary data.</text>
</comment>